<dbReference type="InterPro" id="IPR050911">
    <property type="entry name" value="DRAM/TMEM150_Autophagy_Mod"/>
</dbReference>
<organism evidence="8 9">
    <name type="scientific">Pristionchus entomophagus</name>
    <dbReference type="NCBI Taxonomy" id="358040"/>
    <lineage>
        <taxon>Eukaryota</taxon>
        <taxon>Metazoa</taxon>
        <taxon>Ecdysozoa</taxon>
        <taxon>Nematoda</taxon>
        <taxon>Chromadorea</taxon>
        <taxon>Rhabditida</taxon>
        <taxon>Rhabditina</taxon>
        <taxon>Diplogasteromorpha</taxon>
        <taxon>Diplogasteroidea</taxon>
        <taxon>Neodiplogasteridae</taxon>
        <taxon>Pristionchus</taxon>
    </lineage>
</organism>
<evidence type="ECO:0000256" key="6">
    <source>
        <dbReference type="SAM" id="Phobius"/>
    </source>
</evidence>
<keyword evidence="3 6" id="KW-0812">Transmembrane</keyword>
<feature type="transmembrane region" description="Helical" evidence="6">
    <location>
        <begin position="122"/>
        <end position="146"/>
    </location>
</feature>
<comment type="similarity">
    <text evidence="2">Belongs to the DRAM/TMEM150 family.</text>
</comment>
<feature type="domain" description="CWH43-like N-terminal" evidence="7">
    <location>
        <begin position="6"/>
        <end position="148"/>
    </location>
</feature>
<evidence type="ECO:0000313" key="8">
    <source>
        <dbReference type="EMBL" id="GMS81661.1"/>
    </source>
</evidence>
<evidence type="ECO:0000259" key="7">
    <source>
        <dbReference type="Pfam" id="PF10277"/>
    </source>
</evidence>
<evidence type="ECO:0000313" key="9">
    <source>
        <dbReference type="Proteomes" id="UP001432027"/>
    </source>
</evidence>
<dbReference type="GO" id="GO:0012505">
    <property type="term" value="C:endomembrane system"/>
    <property type="evidence" value="ECO:0007669"/>
    <property type="project" value="UniProtKB-SubCell"/>
</dbReference>
<proteinExistence type="inferred from homology"/>
<sequence>MESIGVWIFPFLTSLFGLGAVLIPYSVAVRNGHVPAVIPFISDCGIFAPEKCFFSLFLNLTALFLAISVYLRHRQIVGFYGSQMRRRWRTISLSLMIMGVIAAFCTSAVGSFSARETMLGHAISAMGTFNLITIYIWGQVALSFVLEPRFVCLFH</sequence>
<feature type="transmembrane region" description="Helical" evidence="6">
    <location>
        <begin position="7"/>
        <end position="27"/>
    </location>
</feature>
<evidence type="ECO:0000256" key="4">
    <source>
        <dbReference type="ARBA" id="ARBA00022989"/>
    </source>
</evidence>
<evidence type="ECO:0000256" key="1">
    <source>
        <dbReference type="ARBA" id="ARBA00004127"/>
    </source>
</evidence>
<comment type="caution">
    <text evidence="8">The sequence shown here is derived from an EMBL/GenBank/DDBJ whole genome shotgun (WGS) entry which is preliminary data.</text>
</comment>
<keyword evidence="9" id="KW-1185">Reference proteome</keyword>
<dbReference type="Pfam" id="PF10277">
    <property type="entry name" value="Frag1"/>
    <property type="match status" value="1"/>
</dbReference>
<gene>
    <name evidence="8" type="ORF">PENTCL1PPCAC_3836</name>
</gene>
<evidence type="ECO:0000256" key="2">
    <source>
        <dbReference type="ARBA" id="ARBA00006565"/>
    </source>
</evidence>
<dbReference type="InterPro" id="IPR019402">
    <property type="entry name" value="CWH43_N"/>
</dbReference>
<dbReference type="AlphaFoldDB" id="A0AAV5SE87"/>
<dbReference type="Proteomes" id="UP001432027">
    <property type="component" value="Unassembled WGS sequence"/>
</dbReference>
<reference evidence="8" key="1">
    <citation type="submission" date="2023-10" db="EMBL/GenBank/DDBJ databases">
        <title>Genome assembly of Pristionchus species.</title>
        <authorList>
            <person name="Yoshida K."/>
            <person name="Sommer R.J."/>
        </authorList>
    </citation>
    <scope>NUCLEOTIDE SEQUENCE</scope>
    <source>
        <strain evidence="8">RS0144</strain>
    </source>
</reference>
<keyword evidence="5 6" id="KW-0472">Membrane</keyword>
<keyword evidence="4 6" id="KW-1133">Transmembrane helix</keyword>
<accession>A0AAV5SE87</accession>
<comment type="subcellular location">
    <subcellularLocation>
        <location evidence="1">Endomembrane system</location>
        <topology evidence="1">Multi-pass membrane protein</topology>
    </subcellularLocation>
</comment>
<feature type="transmembrane region" description="Helical" evidence="6">
    <location>
        <begin position="53"/>
        <end position="71"/>
    </location>
</feature>
<evidence type="ECO:0000256" key="3">
    <source>
        <dbReference type="ARBA" id="ARBA00022692"/>
    </source>
</evidence>
<name>A0AAV5SE87_9BILA</name>
<protein>
    <recommendedName>
        <fullName evidence="7">CWH43-like N-terminal domain-containing protein</fullName>
    </recommendedName>
</protein>
<dbReference type="PANTHER" id="PTHR21324">
    <property type="entry name" value="FASTING-INDUCIBLE INTEGRAL MEMBRANE PROTEIN TM6P1-RELATED"/>
    <property type="match status" value="1"/>
</dbReference>
<dbReference type="EMBL" id="BTSX01000001">
    <property type="protein sequence ID" value="GMS81661.1"/>
    <property type="molecule type" value="Genomic_DNA"/>
</dbReference>
<feature type="non-terminal residue" evidence="8">
    <location>
        <position position="155"/>
    </location>
</feature>
<evidence type="ECO:0000256" key="5">
    <source>
        <dbReference type="ARBA" id="ARBA00023136"/>
    </source>
</evidence>
<feature type="transmembrane region" description="Helical" evidence="6">
    <location>
        <begin position="91"/>
        <end position="110"/>
    </location>
</feature>
<dbReference type="PANTHER" id="PTHR21324:SF2">
    <property type="entry name" value="EG:22E5.9 PROTEIN"/>
    <property type="match status" value="1"/>
</dbReference>